<dbReference type="Pfam" id="PF00561">
    <property type="entry name" value="Abhydrolase_1"/>
    <property type="match status" value="1"/>
</dbReference>
<accession>A0A101RN42</accession>
<dbReference type="SUPFAM" id="SSF53474">
    <property type="entry name" value="alpha/beta-Hydrolases"/>
    <property type="match status" value="1"/>
</dbReference>
<dbReference type="GO" id="GO:0003824">
    <property type="term" value="F:catalytic activity"/>
    <property type="evidence" value="ECO:0007669"/>
    <property type="project" value="UniProtKB-ARBA"/>
</dbReference>
<feature type="domain" description="AB hydrolase-1" evidence="2">
    <location>
        <begin position="21"/>
        <end position="89"/>
    </location>
</feature>
<dbReference type="Gene3D" id="3.40.50.1820">
    <property type="entry name" value="alpha/beta hydrolase"/>
    <property type="match status" value="1"/>
</dbReference>
<evidence type="ECO:0000259" key="2">
    <source>
        <dbReference type="Pfam" id="PF00561"/>
    </source>
</evidence>
<dbReference type="AlphaFoldDB" id="A0A101RN42"/>
<evidence type="ECO:0000313" key="4">
    <source>
        <dbReference type="Proteomes" id="UP000054375"/>
    </source>
</evidence>
<dbReference type="Proteomes" id="UP000054375">
    <property type="component" value="Unassembled WGS sequence"/>
</dbReference>
<evidence type="ECO:0000313" key="3">
    <source>
        <dbReference type="EMBL" id="KUN58510.1"/>
    </source>
</evidence>
<reference evidence="3 4" key="1">
    <citation type="submission" date="2015-10" db="EMBL/GenBank/DDBJ databases">
        <title>Draft genome sequence of Streptomyces griseorubiginosus DSM 40469, type strain for the species Streptomyces griseorubiginosus.</title>
        <authorList>
            <person name="Ruckert C."/>
            <person name="Winkler A."/>
            <person name="Kalinowski J."/>
            <person name="Kampfer P."/>
            <person name="Glaeser S."/>
        </authorList>
    </citation>
    <scope>NUCLEOTIDE SEQUENCE [LARGE SCALE GENOMIC DNA]</scope>
    <source>
        <strain evidence="3 4">DSM 40469</strain>
    </source>
</reference>
<dbReference type="InterPro" id="IPR000073">
    <property type="entry name" value="AB_hydrolase_1"/>
</dbReference>
<organism evidence="3 4">
    <name type="scientific">Streptomyces griseorubiginosus</name>
    <dbReference type="NCBI Taxonomy" id="67304"/>
    <lineage>
        <taxon>Bacteria</taxon>
        <taxon>Bacillati</taxon>
        <taxon>Actinomycetota</taxon>
        <taxon>Actinomycetes</taxon>
        <taxon>Kitasatosporales</taxon>
        <taxon>Streptomycetaceae</taxon>
        <taxon>Streptomyces</taxon>
    </lineage>
</organism>
<feature type="region of interest" description="Disordered" evidence="1">
    <location>
        <begin position="1"/>
        <end position="26"/>
    </location>
</feature>
<gene>
    <name evidence="3" type="ORF">AQJ54_41405</name>
</gene>
<keyword evidence="4" id="KW-1185">Reference proteome</keyword>
<protein>
    <recommendedName>
        <fullName evidence="2">AB hydrolase-1 domain-containing protein</fullName>
    </recommendedName>
</protein>
<evidence type="ECO:0000256" key="1">
    <source>
        <dbReference type="SAM" id="MobiDB-lite"/>
    </source>
</evidence>
<dbReference type="EMBL" id="LMWV01000045">
    <property type="protein sequence ID" value="KUN58510.1"/>
    <property type="molecule type" value="Genomic_DNA"/>
</dbReference>
<proteinExistence type="predicted"/>
<comment type="caution">
    <text evidence="3">The sequence shown here is derived from an EMBL/GenBank/DDBJ whole genome shotgun (WGS) entry which is preliminary data.</text>
</comment>
<name>A0A101RN42_9ACTN</name>
<sequence length="92" mass="10206">MRRPGQAAPSRPQPARTSRPATFHGGSYGTLLGGQYAETYPRHVRAMVLESVIDHSVPTTRDFLHAEAATAHDSFLEFVKWCQRATDCALHD</sequence>
<dbReference type="InterPro" id="IPR029058">
    <property type="entry name" value="AB_hydrolase_fold"/>
</dbReference>